<dbReference type="Pfam" id="PF00589">
    <property type="entry name" value="Phage_integrase"/>
    <property type="match status" value="1"/>
</dbReference>
<evidence type="ECO:0000256" key="2">
    <source>
        <dbReference type="ARBA" id="ARBA00023125"/>
    </source>
</evidence>
<keyword evidence="2 4" id="KW-0238">DNA-binding</keyword>
<protein>
    <submittedName>
        <fullName evidence="8">Site-specific integrase</fullName>
    </submittedName>
</protein>
<dbReference type="InterPro" id="IPR010998">
    <property type="entry name" value="Integrase_recombinase_N"/>
</dbReference>
<feature type="domain" description="Tyr recombinase" evidence="6">
    <location>
        <begin position="213"/>
        <end position="400"/>
    </location>
</feature>
<dbReference type="PROSITE" id="PS51898">
    <property type="entry name" value="TYR_RECOMBINASE"/>
    <property type="match status" value="1"/>
</dbReference>
<dbReference type="AlphaFoldDB" id="A0A563DR19"/>
<dbReference type="Gene3D" id="1.10.150.130">
    <property type="match status" value="1"/>
</dbReference>
<dbReference type="InterPro" id="IPR013762">
    <property type="entry name" value="Integrase-like_cat_sf"/>
</dbReference>
<dbReference type="InterPro" id="IPR050090">
    <property type="entry name" value="Tyrosine_recombinase_XerCD"/>
</dbReference>
<feature type="domain" description="Core-binding (CB)" evidence="7">
    <location>
        <begin position="114"/>
        <end position="191"/>
    </location>
</feature>
<dbReference type="Pfam" id="PF26003">
    <property type="entry name" value="Integrase_N_phage"/>
    <property type="match status" value="1"/>
</dbReference>
<dbReference type="CDD" id="cd01189">
    <property type="entry name" value="INT_ICEBs1_C_like"/>
    <property type="match status" value="1"/>
</dbReference>
<evidence type="ECO:0000256" key="3">
    <source>
        <dbReference type="ARBA" id="ARBA00023172"/>
    </source>
</evidence>
<reference evidence="8 9" key="1">
    <citation type="submission" date="2019-05" db="EMBL/GenBank/DDBJ databases">
        <authorList>
            <person name="Lee S.D."/>
        </authorList>
    </citation>
    <scope>NUCLEOTIDE SEQUENCE [LARGE SCALE GENOMIC DNA]</scope>
    <source>
        <strain evidence="8 9">C5-26</strain>
    </source>
</reference>
<sequence length="415" mass="46022">MDANGQSFLHDSCTERARGGVTVRQPEQPEAAAVHPPARRAGGNHSGRRRSFGTLRRLPSRRYQAGYLGPDGRRHVAPTTFQTKGDAEAWLSLQLAAMTEGRWRPAPSSPAPCPTFGVYARQWLTGRELKPRTRAEYARMIVTLIDVFGDTPLDAITAEQVRSWHVAMGPAHPTARAHTYSLLRTILNTAVEEEVLSSNPCRIRGAGRPPGRHGMRPATLEELTQIAQAMPDRYRLMVHLAAWCALRFGELTELRRKDIDLRQQVIRVRRGVTWPGGQAQVGTPKSTASIRDVSIPPHLMPAIRHHLASYAQSGSDGLLFPNTDGHHMHHGSLYKVYRPARAAAGRPDLRWHDLRHTGATLAAHAGATTRELMDRLGHSTSTMAMRYQHIADDRPAEIARRLTALAEQPNEPAIQ</sequence>
<name>A0A563DR19_9MICO</name>
<evidence type="ECO:0000256" key="4">
    <source>
        <dbReference type="PROSITE-ProRule" id="PRU01248"/>
    </source>
</evidence>
<organism evidence="8 9">
    <name type="scientific">Leekyejoonella antrihumi</name>
    <dbReference type="NCBI Taxonomy" id="1660198"/>
    <lineage>
        <taxon>Bacteria</taxon>
        <taxon>Bacillati</taxon>
        <taxon>Actinomycetota</taxon>
        <taxon>Actinomycetes</taxon>
        <taxon>Micrococcales</taxon>
        <taxon>Dermacoccaceae</taxon>
        <taxon>Leekyejoonella</taxon>
    </lineage>
</organism>
<proteinExistence type="inferred from homology"/>
<dbReference type="InterPro" id="IPR058717">
    <property type="entry name" value="Phage_L5_Integrase_N"/>
</dbReference>
<gene>
    <name evidence="8" type="ORF">FGL98_23760</name>
</gene>
<dbReference type="EMBL" id="VCQV01000064">
    <property type="protein sequence ID" value="TWP32636.1"/>
    <property type="molecule type" value="Genomic_DNA"/>
</dbReference>
<dbReference type="InterPro" id="IPR011010">
    <property type="entry name" value="DNA_brk_join_enz"/>
</dbReference>
<accession>A0A563DR19</accession>
<dbReference type="Proteomes" id="UP000320244">
    <property type="component" value="Unassembled WGS sequence"/>
</dbReference>
<dbReference type="GO" id="GO:0006310">
    <property type="term" value="P:DNA recombination"/>
    <property type="evidence" value="ECO:0007669"/>
    <property type="project" value="UniProtKB-KW"/>
</dbReference>
<evidence type="ECO:0000259" key="7">
    <source>
        <dbReference type="PROSITE" id="PS51900"/>
    </source>
</evidence>
<comment type="similarity">
    <text evidence="1">Belongs to the 'phage' integrase family.</text>
</comment>
<keyword evidence="9" id="KW-1185">Reference proteome</keyword>
<evidence type="ECO:0000259" key="6">
    <source>
        <dbReference type="PROSITE" id="PS51898"/>
    </source>
</evidence>
<dbReference type="SUPFAM" id="SSF56349">
    <property type="entry name" value="DNA breaking-rejoining enzymes"/>
    <property type="match status" value="1"/>
</dbReference>
<evidence type="ECO:0000313" key="9">
    <source>
        <dbReference type="Proteomes" id="UP000320244"/>
    </source>
</evidence>
<dbReference type="Gene3D" id="1.10.443.10">
    <property type="entry name" value="Intergrase catalytic core"/>
    <property type="match status" value="1"/>
</dbReference>
<dbReference type="PROSITE" id="PS51900">
    <property type="entry name" value="CB"/>
    <property type="match status" value="1"/>
</dbReference>
<dbReference type="OrthoDB" id="148546at2"/>
<reference evidence="8 9" key="2">
    <citation type="submission" date="2019-08" db="EMBL/GenBank/DDBJ databases">
        <title>Jejuicoccus antrihumi gen. nov., sp. nov., a new member of the family Dermacoccaceae isolated from a cave.</title>
        <authorList>
            <person name="Schumann P."/>
            <person name="Kim I.S."/>
        </authorList>
    </citation>
    <scope>NUCLEOTIDE SEQUENCE [LARGE SCALE GENOMIC DNA]</scope>
    <source>
        <strain evidence="8 9">C5-26</strain>
    </source>
</reference>
<evidence type="ECO:0000256" key="5">
    <source>
        <dbReference type="SAM" id="MobiDB-lite"/>
    </source>
</evidence>
<dbReference type="InterPro" id="IPR044068">
    <property type="entry name" value="CB"/>
</dbReference>
<dbReference type="PANTHER" id="PTHR30349:SF64">
    <property type="entry name" value="PROPHAGE INTEGRASE INTD-RELATED"/>
    <property type="match status" value="1"/>
</dbReference>
<feature type="region of interest" description="Disordered" evidence="5">
    <location>
        <begin position="1"/>
        <end position="55"/>
    </location>
</feature>
<evidence type="ECO:0000313" key="8">
    <source>
        <dbReference type="EMBL" id="TWP32636.1"/>
    </source>
</evidence>
<comment type="caution">
    <text evidence="8">The sequence shown here is derived from an EMBL/GenBank/DDBJ whole genome shotgun (WGS) entry which is preliminary data.</text>
</comment>
<dbReference type="PANTHER" id="PTHR30349">
    <property type="entry name" value="PHAGE INTEGRASE-RELATED"/>
    <property type="match status" value="1"/>
</dbReference>
<keyword evidence="3" id="KW-0233">DNA recombination</keyword>
<dbReference type="GO" id="GO:0003677">
    <property type="term" value="F:DNA binding"/>
    <property type="evidence" value="ECO:0007669"/>
    <property type="project" value="UniProtKB-UniRule"/>
</dbReference>
<dbReference type="InterPro" id="IPR002104">
    <property type="entry name" value="Integrase_catalytic"/>
</dbReference>
<evidence type="ECO:0000256" key="1">
    <source>
        <dbReference type="ARBA" id="ARBA00008857"/>
    </source>
</evidence>
<dbReference type="GO" id="GO:0015074">
    <property type="term" value="P:DNA integration"/>
    <property type="evidence" value="ECO:0007669"/>
    <property type="project" value="InterPro"/>
</dbReference>